<dbReference type="InterPro" id="IPR034660">
    <property type="entry name" value="DinB/YfiT-like"/>
</dbReference>
<dbReference type="GO" id="GO:0046872">
    <property type="term" value="F:metal ion binding"/>
    <property type="evidence" value="ECO:0007669"/>
    <property type="project" value="InterPro"/>
</dbReference>
<organism evidence="3 4">
    <name type="scientific">Aeromicrobium ginsengisoli</name>
    <dbReference type="NCBI Taxonomy" id="363867"/>
    <lineage>
        <taxon>Bacteria</taxon>
        <taxon>Bacillati</taxon>
        <taxon>Actinomycetota</taxon>
        <taxon>Actinomycetes</taxon>
        <taxon>Propionibacteriales</taxon>
        <taxon>Nocardioidaceae</taxon>
        <taxon>Aeromicrobium</taxon>
    </lineage>
</organism>
<dbReference type="Proteomes" id="UP000380867">
    <property type="component" value="Unassembled WGS sequence"/>
</dbReference>
<protein>
    <recommendedName>
        <fullName evidence="2">Mycothiol-dependent maleylpyruvate isomerase metal-binding domain-containing protein</fullName>
    </recommendedName>
</protein>
<feature type="region of interest" description="Disordered" evidence="1">
    <location>
        <begin position="1"/>
        <end position="26"/>
    </location>
</feature>
<dbReference type="SUPFAM" id="SSF109854">
    <property type="entry name" value="DinB/YfiT-like putative metalloenzymes"/>
    <property type="match status" value="1"/>
</dbReference>
<evidence type="ECO:0000256" key="1">
    <source>
        <dbReference type="SAM" id="MobiDB-lite"/>
    </source>
</evidence>
<evidence type="ECO:0000313" key="4">
    <source>
        <dbReference type="Proteomes" id="UP000380867"/>
    </source>
</evidence>
<feature type="compositionally biased region" description="Basic residues" evidence="1">
    <location>
        <begin position="17"/>
        <end position="26"/>
    </location>
</feature>
<sequence length="243" mass="26613">MGSRRRGRPGLRPDHPRRGRRGHPRRLPQGLRALAVVTNEELLRSQWAALRRWIETSGVLQHAQEQSVLEAWNVHELITHLGRSFLDFPVLGPAAGAEPRTLREYISNYGASARDIADGTKQLARSFAGDVLSGIDNCARLGFRALDALKTDVVRGPLGAITRDDFILTRIIELVVHGDDLARSVPGVAAPPLLEPPVAAVADALARAYVEVTGREPEFDDHLDWIRTATGRAASEDDALPLL</sequence>
<proteinExistence type="predicted"/>
<comment type="caution">
    <text evidence="3">The sequence shown here is derived from an EMBL/GenBank/DDBJ whole genome shotgun (WGS) entry which is preliminary data.</text>
</comment>
<dbReference type="InterPro" id="IPR024344">
    <property type="entry name" value="MDMPI_metal-binding"/>
</dbReference>
<dbReference type="AlphaFoldDB" id="A0A5M4FHU9"/>
<dbReference type="Gene3D" id="1.20.120.450">
    <property type="entry name" value="dinb family like domain"/>
    <property type="match status" value="1"/>
</dbReference>
<evidence type="ECO:0000313" key="3">
    <source>
        <dbReference type="EMBL" id="KAA1398343.1"/>
    </source>
</evidence>
<keyword evidence="4" id="KW-1185">Reference proteome</keyword>
<reference evidence="3" key="1">
    <citation type="submission" date="2019-09" db="EMBL/GenBank/DDBJ databases">
        <authorList>
            <person name="Li J."/>
        </authorList>
    </citation>
    <scope>NUCLEOTIDE SEQUENCE [LARGE SCALE GENOMIC DNA]</scope>
    <source>
        <strain evidence="3">JCM 14732</strain>
    </source>
</reference>
<dbReference type="Pfam" id="PF11716">
    <property type="entry name" value="MDMPI_N"/>
    <property type="match status" value="1"/>
</dbReference>
<feature type="domain" description="Mycothiol-dependent maleylpyruvate isomerase metal-binding" evidence="2">
    <location>
        <begin position="43"/>
        <end position="182"/>
    </location>
</feature>
<dbReference type="OrthoDB" id="8481083at2"/>
<dbReference type="EMBL" id="SDPQ02000002">
    <property type="protein sequence ID" value="KAA1398343.1"/>
    <property type="molecule type" value="Genomic_DNA"/>
</dbReference>
<gene>
    <name evidence="3" type="ORF">ESP70_011695</name>
</gene>
<evidence type="ECO:0000259" key="2">
    <source>
        <dbReference type="Pfam" id="PF11716"/>
    </source>
</evidence>
<name>A0A5M4FHU9_9ACTN</name>
<feature type="compositionally biased region" description="Basic residues" evidence="1">
    <location>
        <begin position="1"/>
        <end position="10"/>
    </location>
</feature>
<accession>A0A5M4FHU9</accession>